<dbReference type="Gene3D" id="3.40.190.10">
    <property type="entry name" value="Periplasmic binding protein-like II"/>
    <property type="match status" value="2"/>
</dbReference>
<evidence type="ECO:0000256" key="3">
    <source>
        <dbReference type="ARBA" id="ARBA00022729"/>
    </source>
</evidence>
<dbReference type="PANTHER" id="PTHR30061:SF50">
    <property type="entry name" value="MALTOSE_MALTODEXTRIN-BINDING PERIPLASMIC PROTEIN"/>
    <property type="match status" value="1"/>
</dbReference>
<evidence type="ECO:0000256" key="5">
    <source>
        <dbReference type="SAM" id="SignalP"/>
    </source>
</evidence>
<keyword evidence="4" id="KW-0574">Periplasm</keyword>
<organism evidence="6 7">
    <name type="scientific">Kaistia nematophila</name>
    <dbReference type="NCBI Taxonomy" id="2994654"/>
    <lineage>
        <taxon>Bacteria</taxon>
        <taxon>Pseudomonadati</taxon>
        <taxon>Pseudomonadota</taxon>
        <taxon>Alphaproteobacteria</taxon>
        <taxon>Hyphomicrobiales</taxon>
        <taxon>Kaistiaceae</taxon>
        <taxon>Kaistia</taxon>
    </lineage>
</organism>
<evidence type="ECO:0000313" key="6">
    <source>
        <dbReference type="EMBL" id="MCX5568018.1"/>
    </source>
</evidence>
<dbReference type="GO" id="GO:1901982">
    <property type="term" value="F:maltose binding"/>
    <property type="evidence" value="ECO:0007669"/>
    <property type="project" value="TreeGrafter"/>
</dbReference>
<dbReference type="GO" id="GO:0015768">
    <property type="term" value="P:maltose transport"/>
    <property type="evidence" value="ECO:0007669"/>
    <property type="project" value="TreeGrafter"/>
</dbReference>
<comment type="caution">
    <text evidence="6">The sequence shown here is derived from an EMBL/GenBank/DDBJ whole genome shotgun (WGS) entry which is preliminary data.</text>
</comment>
<dbReference type="GO" id="GO:0055052">
    <property type="term" value="C:ATP-binding cassette (ABC) transporter complex, substrate-binding subunit-containing"/>
    <property type="evidence" value="ECO:0007669"/>
    <property type="project" value="TreeGrafter"/>
</dbReference>
<dbReference type="CDD" id="cd13585">
    <property type="entry name" value="PBP2_TMBP_like"/>
    <property type="match status" value="1"/>
</dbReference>
<comment type="similarity">
    <text evidence="1">Belongs to the bacterial solute-binding protein 1 family.</text>
</comment>
<dbReference type="Proteomes" id="UP001144805">
    <property type="component" value="Unassembled WGS sequence"/>
</dbReference>
<feature type="chain" id="PRO_5040967923" evidence="5">
    <location>
        <begin position="23"/>
        <end position="407"/>
    </location>
</feature>
<keyword evidence="3 5" id="KW-0732">Signal</keyword>
<proteinExistence type="inferred from homology"/>
<dbReference type="InterPro" id="IPR006059">
    <property type="entry name" value="SBP"/>
</dbReference>
<reference evidence="6" key="1">
    <citation type="submission" date="2022-11" db="EMBL/GenBank/DDBJ databases">
        <title>Biodiversity and phylogenetic relationships of bacteria.</title>
        <authorList>
            <person name="Machado R.A.R."/>
            <person name="Bhat A."/>
            <person name="Loulou A."/>
            <person name="Kallel S."/>
        </authorList>
    </citation>
    <scope>NUCLEOTIDE SEQUENCE</scope>
    <source>
        <strain evidence="6">K-TC2</strain>
    </source>
</reference>
<feature type="signal peptide" evidence="5">
    <location>
        <begin position="1"/>
        <end position="22"/>
    </location>
</feature>
<dbReference type="GO" id="GO:0042956">
    <property type="term" value="P:maltodextrin transmembrane transport"/>
    <property type="evidence" value="ECO:0007669"/>
    <property type="project" value="TreeGrafter"/>
</dbReference>
<evidence type="ECO:0000313" key="7">
    <source>
        <dbReference type="Proteomes" id="UP001144805"/>
    </source>
</evidence>
<evidence type="ECO:0000256" key="1">
    <source>
        <dbReference type="ARBA" id="ARBA00008520"/>
    </source>
</evidence>
<gene>
    <name evidence="6" type="ORF">OSH07_02305</name>
</gene>
<evidence type="ECO:0000256" key="4">
    <source>
        <dbReference type="ARBA" id="ARBA00022764"/>
    </source>
</evidence>
<dbReference type="EMBL" id="JAPKNK010000001">
    <property type="protein sequence ID" value="MCX5568018.1"/>
    <property type="molecule type" value="Genomic_DNA"/>
</dbReference>
<name>A0A9X3E1I5_9HYPH</name>
<keyword evidence="7" id="KW-1185">Reference proteome</keyword>
<sequence>MANIAKKILLSAAGMMALTAAAAAEPVELNVWTIDRQADPGYVYVMADEFQKLHPDIKINIKRVEFADWANDMMRAVATGTTPDIGYVDNPNMQFLSSKGALLDITPYLADSKIVDTSKIYPGPLSTITWDGKIYGLPRGSNTLALYYNADMFKAAGLDPDKPPQTWQELYETAKKLTDPAKNVYGLAFSANGNEEGTFQFLPWAQSAGADYDHIDADGAVKALELWQKIIDEKIASPDTLIRGQYDSMATFNAQNAAMGISGPWELPRMSKDAKFDFRVAKLPVWNVGDKPASALGEGNNAIFAKTKHPKEAFLFLEYLYSQMPRVWNEFGFVPSYPVEVKDPKWPAAYAIFVESMQNARARGPSPDWAKISTPISTAIQQALTHKTDAKTALTEAQAKIDAVIKK</sequence>
<keyword evidence="2" id="KW-0813">Transport</keyword>
<dbReference type="AlphaFoldDB" id="A0A9X3E1I5"/>
<evidence type="ECO:0000256" key="2">
    <source>
        <dbReference type="ARBA" id="ARBA00022448"/>
    </source>
</evidence>
<dbReference type="SUPFAM" id="SSF53850">
    <property type="entry name" value="Periplasmic binding protein-like II"/>
    <property type="match status" value="1"/>
</dbReference>
<dbReference type="RefSeq" id="WP_266336981.1">
    <property type="nucleotide sequence ID" value="NZ_JAPKNK010000001.1"/>
</dbReference>
<protein>
    <submittedName>
        <fullName evidence="6">Sugar ABC transporter substrate-binding protein</fullName>
    </submittedName>
</protein>
<dbReference type="Pfam" id="PF01547">
    <property type="entry name" value="SBP_bac_1"/>
    <property type="match status" value="1"/>
</dbReference>
<dbReference type="PANTHER" id="PTHR30061">
    <property type="entry name" value="MALTOSE-BINDING PERIPLASMIC PROTEIN"/>
    <property type="match status" value="1"/>
</dbReference>
<accession>A0A9X3E1I5</accession>